<dbReference type="CDD" id="cd15482">
    <property type="entry name" value="Sialidase_non-viral"/>
    <property type="match status" value="1"/>
</dbReference>
<accession>A0A855GJS6</accession>
<dbReference type="InterPro" id="IPR023296">
    <property type="entry name" value="Glyco_hydro_beta-prop_sf"/>
</dbReference>
<evidence type="ECO:0000313" key="2">
    <source>
        <dbReference type="Proteomes" id="UP000233482"/>
    </source>
</evidence>
<dbReference type="RefSeq" id="WP_101144240.1">
    <property type="nucleotide sequence ID" value="NZ_PIWO01000012.1"/>
</dbReference>
<protein>
    <submittedName>
        <fullName evidence="1">Uncharacterized protein</fullName>
    </submittedName>
</protein>
<dbReference type="EMBL" id="PIXC01000012">
    <property type="protein sequence ID" value="PKE26174.1"/>
    <property type="molecule type" value="Genomic_DNA"/>
</dbReference>
<organism evidence="1 2">
    <name type="scientific">Macrococcoides caseolyticum</name>
    <dbReference type="NCBI Taxonomy" id="69966"/>
    <lineage>
        <taxon>Bacteria</taxon>
        <taxon>Bacillati</taxon>
        <taxon>Bacillota</taxon>
        <taxon>Bacilli</taxon>
        <taxon>Bacillales</taxon>
        <taxon>Staphylococcaceae</taxon>
        <taxon>Macrococcoides</taxon>
    </lineage>
</organism>
<reference evidence="1 2" key="1">
    <citation type="submission" date="2017-12" db="EMBL/GenBank/DDBJ databases">
        <title>Genomics of Macrococcus caseolyticus.</title>
        <authorList>
            <person name="MacFadyen A.C."/>
            <person name="Paterson G.K."/>
        </authorList>
    </citation>
    <scope>NUCLEOTIDE SEQUENCE [LARGE SCALE GENOMIC DNA]</scope>
    <source>
        <strain evidence="1 2">5788_EF188</strain>
    </source>
</reference>
<dbReference type="SUPFAM" id="SSF75005">
    <property type="entry name" value="Arabinanase/levansucrase/invertase"/>
    <property type="match status" value="1"/>
</dbReference>
<proteinExistence type="predicted"/>
<gene>
    <name evidence="1" type="ORF">CW686_06605</name>
</gene>
<dbReference type="Gene3D" id="2.115.10.20">
    <property type="entry name" value="Glycosyl hydrolase domain, family 43"/>
    <property type="match status" value="2"/>
</dbReference>
<dbReference type="Proteomes" id="UP000233482">
    <property type="component" value="Unassembled WGS sequence"/>
</dbReference>
<sequence length="897" mass="101378">MDINSIKTKDSFHNYVTIKQSDNTSPIEVLLCDSKGMLLSSLNEDCTVSIYDAVSKEVRQISNEKIINGVLSFIIINDLFPYTHKLEITTQSGAKFPADDDFQIFVSESHDSKLLNIIKSVPTELALQVVTNKVMERFNSIYNVFKDYTKKGEILLSDINWNFKKIDTEHLSDNLIKAISGNAAVSAVIPEKSVTSNKLYFTVPKKNLFNPNTITKGVVLNTVDGTLKSDVSYAYVTDHILVEPNEWYAINKYITNISIYDGTGAFIKSVIQATSNSNIIEQMPSNARTIRGTVYNAGLTTAQVEKGKIVTPYEPYTALIKSDYVEKTPLTQSDIPKISIEKLDFTNVVSKNLIDVKNVVDNALLNAEGLTSTDSRFQTSQFFDVSMALTFTATNVYIVAWYDAKGHYISQIVSPQVGITKPSNATQARVSYYKTNAATVQFEIGSIRTSHDNYAKKISRDYLDLPSGNVSGGGSSTGLITGFNVTDMAQAEENARKLIPNVDQALNIPTYDGSNSATHPSVLYFKNGWNGYKFWMAMTPYPNANNKFENPSIVASNDNVTWDEPPTNPVNPIAPLAEGDNYNSDPCLLMKGNTMEMWYRVSRLATETTWHPREFYRMTSTDGKNWTPKELMFTGATVEEEILSQTIRYIDGKYKMWYVLTKKPEIPVIKYTESIDGKTWSPPRKLNITMPDPAYTFWHGDVIVDDDGSIQMIMMCKSTTKRWATFYMYSQDNVNFTTPTLIIKPSVPLANKWDSMDLYRPALVKVEDEYYVYYTTPYKIGLTKGKTLLTLGVSNNKLDTFTDLYEIKRYMAGMNKFLATDTFDKYPPNAITEQMVWSTEDKGWPELSGTVITRNVYREYDKSQQVFYTSTKSNYYYMRNATSVGWTAWYKYSGNPT</sequence>
<name>A0A855GJS6_9STAP</name>
<dbReference type="AlphaFoldDB" id="A0A855GJS6"/>
<comment type="caution">
    <text evidence="1">The sequence shown here is derived from an EMBL/GenBank/DDBJ whole genome shotgun (WGS) entry which is preliminary data.</text>
</comment>
<evidence type="ECO:0000313" key="1">
    <source>
        <dbReference type="EMBL" id="PKE26174.1"/>
    </source>
</evidence>